<gene>
    <name evidence="1" type="ORF">CesoFtcFv8_004270</name>
</gene>
<dbReference type="Proteomes" id="UP001335648">
    <property type="component" value="Unassembled WGS sequence"/>
</dbReference>
<name>A0AAN8CU36_9TELE</name>
<accession>A0AAN8CU36</accession>
<keyword evidence="2" id="KW-1185">Reference proteome</keyword>
<proteinExistence type="predicted"/>
<dbReference type="AlphaFoldDB" id="A0AAN8CU36"/>
<reference evidence="1 2" key="1">
    <citation type="journal article" date="2023" name="Mol. Biol. Evol.">
        <title>Genomics of Secondarily Temperate Adaptation in the Only Non-Antarctic Icefish.</title>
        <authorList>
            <person name="Rivera-Colon A.G."/>
            <person name="Rayamajhi N."/>
            <person name="Minhas B.F."/>
            <person name="Madrigal G."/>
            <person name="Bilyk K.T."/>
            <person name="Yoon V."/>
            <person name="Hune M."/>
            <person name="Gregory S."/>
            <person name="Cheng C.H.C."/>
            <person name="Catchen J.M."/>
        </authorList>
    </citation>
    <scope>NUCLEOTIDE SEQUENCE [LARGE SCALE GENOMIC DNA]</scope>
    <source>
        <strain evidence="1">JC2023a</strain>
    </source>
</reference>
<protein>
    <submittedName>
        <fullName evidence="1">Uncharacterized protein</fullName>
    </submittedName>
</protein>
<sequence>MSQHGAMLSVIQVYRTMTPSQDCKPLEAKAIEDRRVPSLQMFHRDTQVKDIVIRKQLYSDTFSHPPDSLPYTSVIAREFPQTLYHCKPRHVCSG</sequence>
<dbReference type="EMBL" id="JAULUE010002048">
    <property type="protein sequence ID" value="KAK5910437.1"/>
    <property type="molecule type" value="Genomic_DNA"/>
</dbReference>
<organism evidence="1 2">
    <name type="scientific">Champsocephalus esox</name>
    <name type="common">pike icefish</name>
    <dbReference type="NCBI Taxonomy" id="159716"/>
    <lineage>
        <taxon>Eukaryota</taxon>
        <taxon>Metazoa</taxon>
        <taxon>Chordata</taxon>
        <taxon>Craniata</taxon>
        <taxon>Vertebrata</taxon>
        <taxon>Euteleostomi</taxon>
        <taxon>Actinopterygii</taxon>
        <taxon>Neopterygii</taxon>
        <taxon>Teleostei</taxon>
        <taxon>Neoteleostei</taxon>
        <taxon>Acanthomorphata</taxon>
        <taxon>Eupercaria</taxon>
        <taxon>Perciformes</taxon>
        <taxon>Notothenioidei</taxon>
        <taxon>Channichthyidae</taxon>
        <taxon>Champsocephalus</taxon>
    </lineage>
</organism>
<evidence type="ECO:0000313" key="1">
    <source>
        <dbReference type="EMBL" id="KAK5910437.1"/>
    </source>
</evidence>
<evidence type="ECO:0000313" key="2">
    <source>
        <dbReference type="Proteomes" id="UP001335648"/>
    </source>
</evidence>
<comment type="caution">
    <text evidence="1">The sequence shown here is derived from an EMBL/GenBank/DDBJ whole genome shotgun (WGS) entry which is preliminary data.</text>
</comment>